<gene>
    <name evidence="3" type="ORF">DSM101010T_29890</name>
</gene>
<dbReference type="Gene3D" id="3.60.120.10">
    <property type="entry name" value="Anthranilate synthase"/>
    <property type="match status" value="1"/>
</dbReference>
<dbReference type="RefSeq" id="WP_174406299.1">
    <property type="nucleotide sequence ID" value="NZ_BLVO01000016.1"/>
</dbReference>
<reference evidence="3 4" key="1">
    <citation type="submission" date="2020-05" db="EMBL/GenBank/DDBJ databases">
        <title>Draft genome sequence of Desulfovibrio sp. strain HN2T.</title>
        <authorList>
            <person name="Ueno A."/>
            <person name="Tamazawa S."/>
            <person name="Tamamura S."/>
            <person name="Murakami T."/>
            <person name="Kiyama T."/>
            <person name="Inomata H."/>
            <person name="Amano Y."/>
            <person name="Miyakawa K."/>
            <person name="Tamaki H."/>
            <person name="Naganuma T."/>
            <person name="Kaneko K."/>
        </authorList>
    </citation>
    <scope>NUCLEOTIDE SEQUENCE [LARGE SCALE GENOMIC DNA]</scope>
    <source>
        <strain evidence="3 4">HN2</strain>
    </source>
</reference>
<evidence type="ECO:0000259" key="2">
    <source>
        <dbReference type="Pfam" id="PF00425"/>
    </source>
</evidence>
<accession>A0A7J0BNL4</accession>
<sequence length="521" mass="57366">MPCVFSASVSSRTLPALLHHLARTYHADLLLCGPLAPAAAPRTERSIAGIAPVRELELHTDTPREHLHDFCFTPCATAVSGTIGYLNYTGGLARYGIRSDKPENSPNGRADQKPKNWPEDTPESKLADRQKDLPEGLFRQYAIQLIISPAQEPCSPPHSVDGTAGTDTGNHTARHDSRHDSGHDYGHDKRHGKEHVLECHTAEILPDSLCGKQSAALIDELKALCTGVIPPDPIPAHVAPLSRDALSRRLRQSLDRKGYVRGVERVLEHIRDGDTYQLNLSTRFDADLSGTGFDPLTFFMHMWDQHPAPFYAWLSHGSTRILSTSPERFLCVRDGQVLSQPIKGTLEFESFTEGMEKALTASPKESAELSMIVDLIRNDIAACCEYGSVQVSAHKETFTVDRLIQMYSDVRGTLRSGFTCLDLLLDAFPGGSVTGCPKQRTMRIIEAEEPHSRGLYCGSVVFIEDPQNMDSSIAIRTGWYDSITKALCFFSGSGIVLDSNPESEYRETLAKAGKFLRALAP</sequence>
<name>A0A7J0BNL4_9BACT</name>
<dbReference type="PRINTS" id="PR00095">
    <property type="entry name" value="ANTSNTHASEI"/>
</dbReference>
<feature type="region of interest" description="Disordered" evidence="1">
    <location>
        <begin position="97"/>
        <end position="127"/>
    </location>
</feature>
<evidence type="ECO:0000313" key="4">
    <source>
        <dbReference type="Proteomes" id="UP000503840"/>
    </source>
</evidence>
<feature type="region of interest" description="Disordered" evidence="1">
    <location>
        <begin position="151"/>
        <end position="189"/>
    </location>
</feature>
<dbReference type="PANTHER" id="PTHR11236">
    <property type="entry name" value="AMINOBENZOATE/ANTHRANILATE SYNTHASE"/>
    <property type="match status" value="1"/>
</dbReference>
<feature type="compositionally biased region" description="Basic and acidic residues" evidence="1">
    <location>
        <begin position="110"/>
        <end position="127"/>
    </location>
</feature>
<dbReference type="EMBL" id="BLVO01000016">
    <property type="protein sequence ID" value="GFM34624.1"/>
    <property type="molecule type" value="Genomic_DNA"/>
</dbReference>
<dbReference type="InterPro" id="IPR019999">
    <property type="entry name" value="Anth_synth_I-like"/>
</dbReference>
<comment type="caution">
    <text evidence="3">The sequence shown here is derived from an EMBL/GenBank/DDBJ whole genome shotgun (WGS) entry which is preliminary data.</text>
</comment>
<organism evidence="3 4">
    <name type="scientific">Desulfovibrio subterraneus</name>
    <dbReference type="NCBI Taxonomy" id="2718620"/>
    <lineage>
        <taxon>Bacteria</taxon>
        <taxon>Pseudomonadati</taxon>
        <taxon>Thermodesulfobacteriota</taxon>
        <taxon>Desulfovibrionia</taxon>
        <taxon>Desulfovibrionales</taxon>
        <taxon>Desulfovibrionaceae</taxon>
        <taxon>Desulfovibrio</taxon>
    </lineage>
</organism>
<feature type="domain" description="Chorismate-utilising enzyme C-terminal" evidence="2">
    <location>
        <begin position="256"/>
        <end position="511"/>
    </location>
</feature>
<dbReference type="InterPro" id="IPR015890">
    <property type="entry name" value="Chorismate_C"/>
</dbReference>
<dbReference type="SUPFAM" id="SSF56322">
    <property type="entry name" value="ADC synthase"/>
    <property type="match status" value="1"/>
</dbReference>
<dbReference type="GO" id="GO:0000162">
    <property type="term" value="P:L-tryptophan biosynthetic process"/>
    <property type="evidence" value="ECO:0007669"/>
    <property type="project" value="TreeGrafter"/>
</dbReference>
<keyword evidence="4" id="KW-1185">Reference proteome</keyword>
<dbReference type="Pfam" id="PF00425">
    <property type="entry name" value="Chorismate_bind"/>
    <property type="match status" value="1"/>
</dbReference>
<dbReference type="AlphaFoldDB" id="A0A7J0BNL4"/>
<protein>
    <recommendedName>
        <fullName evidence="2">Chorismate-utilising enzyme C-terminal domain-containing protein</fullName>
    </recommendedName>
</protein>
<dbReference type="Proteomes" id="UP000503840">
    <property type="component" value="Unassembled WGS sequence"/>
</dbReference>
<evidence type="ECO:0000256" key="1">
    <source>
        <dbReference type="SAM" id="MobiDB-lite"/>
    </source>
</evidence>
<proteinExistence type="predicted"/>
<dbReference type="GO" id="GO:0046820">
    <property type="term" value="F:4-amino-4-deoxychorismate synthase activity"/>
    <property type="evidence" value="ECO:0007669"/>
    <property type="project" value="TreeGrafter"/>
</dbReference>
<dbReference type="InterPro" id="IPR005801">
    <property type="entry name" value="ADC_synthase"/>
</dbReference>
<feature type="compositionally biased region" description="Basic and acidic residues" evidence="1">
    <location>
        <begin position="173"/>
        <end position="187"/>
    </location>
</feature>
<dbReference type="PANTHER" id="PTHR11236:SF50">
    <property type="entry name" value="AMINODEOXYCHORISMATE SYNTHASE COMPONENT 1"/>
    <property type="match status" value="1"/>
</dbReference>
<evidence type="ECO:0000313" key="3">
    <source>
        <dbReference type="EMBL" id="GFM34624.1"/>
    </source>
</evidence>